<organism evidence="7 8">
    <name type="scientific">Papilio xuthus</name>
    <name type="common">Asian swallowtail butterfly</name>
    <dbReference type="NCBI Taxonomy" id="66420"/>
    <lineage>
        <taxon>Eukaryota</taxon>
        <taxon>Metazoa</taxon>
        <taxon>Ecdysozoa</taxon>
        <taxon>Arthropoda</taxon>
        <taxon>Hexapoda</taxon>
        <taxon>Insecta</taxon>
        <taxon>Pterygota</taxon>
        <taxon>Neoptera</taxon>
        <taxon>Endopterygota</taxon>
        <taxon>Lepidoptera</taxon>
        <taxon>Glossata</taxon>
        <taxon>Ditrysia</taxon>
        <taxon>Papilionoidea</taxon>
        <taxon>Papilionidae</taxon>
        <taxon>Papilioninae</taxon>
        <taxon>Papilio</taxon>
    </lineage>
</organism>
<feature type="transmembrane region" description="Helical" evidence="6">
    <location>
        <begin position="93"/>
        <end position="114"/>
    </location>
</feature>
<keyword evidence="3 6" id="KW-0812">Transmembrane</keyword>
<dbReference type="GO" id="GO:0016020">
    <property type="term" value="C:membrane"/>
    <property type="evidence" value="ECO:0007669"/>
    <property type="project" value="UniProtKB-SubCell"/>
</dbReference>
<evidence type="ECO:0000256" key="5">
    <source>
        <dbReference type="ARBA" id="ARBA00023136"/>
    </source>
</evidence>
<dbReference type="InterPro" id="IPR031312">
    <property type="entry name" value="Na/sul_symport_CS"/>
</dbReference>
<evidence type="ECO:0000256" key="4">
    <source>
        <dbReference type="ARBA" id="ARBA00022989"/>
    </source>
</evidence>
<keyword evidence="4 6" id="KW-1133">Transmembrane helix</keyword>
<evidence type="ECO:0000256" key="1">
    <source>
        <dbReference type="ARBA" id="ARBA00004141"/>
    </source>
</evidence>
<gene>
    <name evidence="7" type="ORF">RR46_09948</name>
</gene>
<keyword evidence="2" id="KW-0813">Transport</keyword>
<dbReference type="EMBL" id="KQ459232">
    <property type="protein sequence ID" value="KPJ02745.1"/>
    <property type="molecule type" value="Genomic_DNA"/>
</dbReference>
<evidence type="ECO:0000256" key="3">
    <source>
        <dbReference type="ARBA" id="ARBA00022692"/>
    </source>
</evidence>
<accession>A0A194QCN5</accession>
<evidence type="ECO:0000313" key="8">
    <source>
        <dbReference type="Proteomes" id="UP000053268"/>
    </source>
</evidence>
<dbReference type="STRING" id="66420.A0A194QCN5"/>
<reference evidence="7 8" key="1">
    <citation type="journal article" date="2015" name="Nat. Commun.">
        <title>Outbred genome sequencing and CRISPR/Cas9 gene editing in butterflies.</title>
        <authorList>
            <person name="Li X."/>
            <person name="Fan D."/>
            <person name="Zhang W."/>
            <person name="Liu G."/>
            <person name="Zhang L."/>
            <person name="Zhao L."/>
            <person name="Fang X."/>
            <person name="Chen L."/>
            <person name="Dong Y."/>
            <person name="Chen Y."/>
            <person name="Ding Y."/>
            <person name="Zhao R."/>
            <person name="Feng M."/>
            <person name="Zhu Y."/>
            <person name="Feng Y."/>
            <person name="Jiang X."/>
            <person name="Zhu D."/>
            <person name="Xiang H."/>
            <person name="Feng X."/>
            <person name="Li S."/>
            <person name="Wang J."/>
            <person name="Zhang G."/>
            <person name="Kronforst M.R."/>
            <person name="Wang W."/>
        </authorList>
    </citation>
    <scope>NUCLEOTIDE SEQUENCE [LARGE SCALE GENOMIC DNA]</scope>
    <source>
        <strain evidence="7">Ya'a_city_454_Px</strain>
        <tissue evidence="7">Whole body</tissue>
    </source>
</reference>
<keyword evidence="8" id="KW-1185">Reference proteome</keyword>
<dbReference type="PROSITE" id="PS01271">
    <property type="entry name" value="NA_SULFATE"/>
    <property type="match status" value="1"/>
</dbReference>
<sequence length="129" mass="14035">MKGLLVKPTSAAAKRSYVTPQGQAAAKAAVDASWKKLGGITFWEYAKQINRNPMWYCLAGGLSSSYCFMMPVGTPGNLVVQSSASIATSKMMVAGAGPTVCTVILTWFFLYFWAPIIWPDLTTVPFWVN</sequence>
<evidence type="ECO:0000256" key="6">
    <source>
        <dbReference type="SAM" id="Phobius"/>
    </source>
</evidence>
<proteinExistence type="predicted"/>
<dbReference type="Proteomes" id="UP000053268">
    <property type="component" value="Unassembled WGS sequence"/>
</dbReference>
<dbReference type="AlphaFoldDB" id="A0A194QCN5"/>
<comment type="subcellular location">
    <subcellularLocation>
        <location evidence="1">Membrane</location>
        <topology evidence="1">Multi-pass membrane protein</topology>
    </subcellularLocation>
</comment>
<protein>
    <submittedName>
        <fullName evidence="7">Protein I'm not dead yet</fullName>
    </submittedName>
</protein>
<name>A0A194QCN5_PAPXU</name>
<feature type="transmembrane region" description="Helical" evidence="6">
    <location>
        <begin position="53"/>
        <end position="72"/>
    </location>
</feature>
<evidence type="ECO:0000313" key="7">
    <source>
        <dbReference type="EMBL" id="KPJ02745.1"/>
    </source>
</evidence>
<keyword evidence="5 6" id="KW-0472">Membrane</keyword>
<evidence type="ECO:0000256" key="2">
    <source>
        <dbReference type="ARBA" id="ARBA00022448"/>
    </source>
</evidence>